<evidence type="ECO:0000256" key="4">
    <source>
        <dbReference type="ARBA" id="ARBA00017522"/>
    </source>
</evidence>
<dbReference type="STRING" id="683125.SAMN05660206_102463"/>
<evidence type="ECO:0000256" key="6">
    <source>
        <dbReference type="ARBA" id="ARBA00022475"/>
    </source>
</evidence>
<comment type="similarity">
    <text evidence="3">Belongs to the nicotinamide ribonucleoside (NR) uptake permease (TC 4.B.1) family.</text>
</comment>
<keyword evidence="9 10" id="KW-0472">Membrane</keyword>
<reference evidence="11 12" key="1">
    <citation type="submission" date="2016-10" db="EMBL/GenBank/DDBJ databases">
        <authorList>
            <person name="de Groot N.N."/>
        </authorList>
    </citation>
    <scope>NUCLEOTIDE SEQUENCE [LARGE SCALE GENOMIC DNA]</scope>
    <source>
        <strain evidence="11 12">DSM 22789</strain>
    </source>
</reference>
<evidence type="ECO:0000256" key="10">
    <source>
        <dbReference type="SAM" id="Phobius"/>
    </source>
</evidence>
<dbReference type="GO" id="GO:0005886">
    <property type="term" value="C:plasma membrane"/>
    <property type="evidence" value="ECO:0007669"/>
    <property type="project" value="UniProtKB-SubCell"/>
</dbReference>
<evidence type="ECO:0000256" key="5">
    <source>
        <dbReference type="ARBA" id="ARBA00022448"/>
    </source>
</evidence>
<comment type="function">
    <text evidence="1">Required for nicotinamide riboside transport across the inner membrane.</text>
</comment>
<feature type="transmembrane region" description="Helical" evidence="10">
    <location>
        <begin position="43"/>
        <end position="60"/>
    </location>
</feature>
<proteinExistence type="inferred from homology"/>
<gene>
    <name evidence="11" type="ORF">SAMN05660206_102463</name>
</gene>
<dbReference type="PANTHER" id="PTHR36122:SF2">
    <property type="entry name" value="NICOTINAMIDE RIBOSIDE TRANSPORTER PNUC"/>
    <property type="match status" value="1"/>
</dbReference>
<feature type="transmembrane region" description="Helical" evidence="10">
    <location>
        <begin position="66"/>
        <end position="83"/>
    </location>
</feature>
<keyword evidence="5" id="KW-0813">Transport</keyword>
<evidence type="ECO:0000313" key="11">
    <source>
        <dbReference type="EMBL" id="SFS54435.1"/>
    </source>
</evidence>
<dbReference type="GO" id="GO:0034257">
    <property type="term" value="F:nicotinamide riboside transmembrane transporter activity"/>
    <property type="evidence" value="ECO:0007669"/>
    <property type="project" value="InterPro"/>
</dbReference>
<feature type="transmembrane region" description="Helical" evidence="10">
    <location>
        <begin position="104"/>
        <end position="123"/>
    </location>
</feature>
<dbReference type="EMBL" id="FOZZ01000002">
    <property type="protein sequence ID" value="SFS54435.1"/>
    <property type="molecule type" value="Genomic_DNA"/>
</dbReference>
<evidence type="ECO:0000256" key="8">
    <source>
        <dbReference type="ARBA" id="ARBA00022989"/>
    </source>
</evidence>
<evidence type="ECO:0000256" key="7">
    <source>
        <dbReference type="ARBA" id="ARBA00022692"/>
    </source>
</evidence>
<dbReference type="OrthoDB" id="9791248at2"/>
<protein>
    <recommendedName>
        <fullName evidence="4">Nicotinamide riboside transporter PnuC</fullName>
    </recommendedName>
</protein>
<keyword evidence="8 10" id="KW-1133">Transmembrane helix</keyword>
<keyword evidence="7 10" id="KW-0812">Transmembrane</keyword>
<evidence type="ECO:0000313" key="12">
    <source>
        <dbReference type="Proteomes" id="UP000198785"/>
    </source>
</evidence>
<keyword evidence="6" id="KW-1003">Cell membrane</keyword>
<dbReference type="Proteomes" id="UP000198785">
    <property type="component" value="Unassembled WGS sequence"/>
</dbReference>
<dbReference type="RefSeq" id="WP_093363997.1">
    <property type="nucleotide sequence ID" value="NZ_FOZZ01000002.1"/>
</dbReference>
<evidence type="ECO:0000256" key="9">
    <source>
        <dbReference type="ARBA" id="ARBA00023136"/>
    </source>
</evidence>
<organism evidence="11 12">
    <name type="scientific">Sphingobacterium wenxiniae</name>
    <dbReference type="NCBI Taxonomy" id="683125"/>
    <lineage>
        <taxon>Bacteria</taxon>
        <taxon>Pseudomonadati</taxon>
        <taxon>Bacteroidota</taxon>
        <taxon>Sphingobacteriia</taxon>
        <taxon>Sphingobacteriales</taxon>
        <taxon>Sphingobacteriaceae</taxon>
        <taxon>Sphingobacterium</taxon>
    </lineage>
</organism>
<keyword evidence="12" id="KW-1185">Reference proteome</keyword>
<evidence type="ECO:0000256" key="1">
    <source>
        <dbReference type="ARBA" id="ARBA00002672"/>
    </source>
</evidence>
<name>A0A1I6QPU8_9SPHI</name>
<feature type="transmembrane region" description="Helical" evidence="10">
    <location>
        <begin position="176"/>
        <end position="194"/>
    </location>
</feature>
<dbReference type="PANTHER" id="PTHR36122">
    <property type="entry name" value="NICOTINAMIDE RIBOSIDE TRANSPORTER PNUC"/>
    <property type="match status" value="1"/>
</dbReference>
<dbReference type="InterPro" id="IPR006419">
    <property type="entry name" value="NMN_transpt_PnuC"/>
</dbReference>
<dbReference type="AlphaFoldDB" id="A0A1I6QPU8"/>
<sequence>MNTFEILEKVQEAFVQTSWLERIAVVCGICQVLLSKKNKISNYFFGIVSILLTISVLYSAKLYAEILLNLYYLTMSVYGWWYWKNRTNAQPVSITRASKKDWTVVLSIVVGGYVLLFLFLHYVTDSDVPMLDAFVSSTAWAGMWLLAKRKLENWILLNISNFVAVPLLFYKELYLFSLLTFVLFVIAFFGYFEWKKIMKTSTRHAHA</sequence>
<dbReference type="Pfam" id="PF04973">
    <property type="entry name" value="NMN_transporter"/>
    <property type="match status" value="1"/>
</dbReference>
<dbReference type="NCBIfam" id="TIGR01528">
    <property type="entry name" value="NMN_trans_PnuC"/>
    <property type="match status" value="1"/>
</dbReference>
<accession>A0A1I6QPU8</accession>
<evidence type="ECO:0000256" key="3">
    <source>
        <dbReference type="ARBA" id="ARBA00006669"/>
    </source>
</evidence>
<comment type="subcellular location">
    <subcellularLocation>
        <location evidence="2">Cell membrane</location>
        <topology evidence="2">Multi-pass membrane protein</topology>
    </subcellularLocation>
</comment>
<evidence type="ECO:0000256" key="2">
    <source>
        <dbReference type="ARBA" id="ARBA00004651"/>
    </source>
</evidence>